<sequence length="140" mass="14928">MAEEKTRAELISAVKSVITTVMPGATVMDLPSVISPEAVAITAFHAADTRAPGELADAFISCLRADDWVIDDRQRKEAEPTFHAAMSELGGGAFTVQTAAVSFSGVATTDDRMTRTTQTTRTTGTTETTQQPKPQTGPRR</sequence>
<reference evidence="2 3" key="1">
    <citation type="submission" date="2023-07" db="EMBL/GenBank/DDBJ databases">
        <title>Comparative genomics of wheat-associated soil bacteria to identify genetic determinants of phenazine resistance.</title>
        <authorList>
            <person name="Mouncey N."/>
        </authorList>
    </citation>
    <scope>NUCLEOTIDE SEQUENCE [LARGE SCALE GENOMIC DNA]</scope>
    <source>
        <strain evidence="2 3">W2I16</strain>
    </source>
</reference>
<evidence type="ECO:0000256" key="1">
    <source>
        <dbReference type="SAM" id="MobiDB-lite"/>
    </source>
</evidence>
<evidence type="ECO:0000313" key="3">
    <source>
        <dbReference type="Proteomes" id="UP001223072"/>
    </source>
</evidence>
<dbReference type="Proteomes" id="UP001223072">
    <property type="component" value="Unassembled WGS sequence"/>
</dbReference>
<organism evidence="2 3">
    <name type="scientific">Streptomyces turgidiscabies</name>
    <dbReference type="NCBI Taxonomy" id="85558"/>
    <lineage>
        <taxon>Bacteria</taxon>
        <taxon>Bacillati</taxon>
        <taxon>Actinomycetota</taxon>
        <taxon>Actinomycetes</taxon>
        <taxon>Kitasatosporales</taxon>
        <taxon>Streptomycetaceae</taxon>
        <taxon>Streptomyces</taxon>
    </lineage>
</organism>
<keyword evidence="3" id="KW-1185">Reference proteome</keyword>
<feature type="compositionally biased region" description="Low complexity" evidence="1">
    <location>
        <begin position="115"/>
        <end position="140"/>
    </location>
</feature>
<accession>A0ABU0RE33</accession>
<feature type="region of interest" description="Disordered" evidence="1">
    <location>
        <begin position="107"/>
        <end position="140"/>
    </location>
</feature>
<proteinExistence type="predicted"/>
<gene>
    <name evidence="2" type="ORF">QFZ49_000158</name>
</gene>
<dbReference type="RefSeq" id="WP_307624551.1">
    <property type="nucleotide sequence ID" value="NZ_JAUSZS010000002.1"/>
</dbReference>
<name>A0ABU0RE33_9ACTN</name>
<evidence type="ECO:0000313" key="2">
    <source>
        <dbReference type="EMBL" id="MDQ0930251.1"/>
    </source>
</evidence>
<comment type="caution">
    <text evidence="2">The sequence shown here is derived from an EMBL/GenBank/DDBJ whole genome shotgun (WGS) entry which is preliminary data.</text>
</comment>
<dbReference type="EMBL" id="JAUSZS010000002">
    <property type="protein sequence ID" value="MDQ0930251.1"/>
    <property type="molecule type" value="Genomic_DNA"/>
</dbReference>
<protein>
    <submittedName>
        <fullName evidence="2">Uncharacterized protein</fullName>
    </submittedName>
</protein>